<dbReference type="EMBL" id="MN739435">
    <property type="protein sequence ID" value="QHT04635.1"/>
    <property type="molecule type" value="Genomic_DNA"/>
</dbReference>
<proteinExistence type="predicted"/>
<organism evidence="1">
    <name type="scientific">viral metagenome</name>
    <dbReference type="NCBI Taxonomy" id="1070528"/>
    <lineage>
        <taxon>unclassified sequences</taxon>
        <taxon>metagenomes</taxon>
        <taxon>organismal metagenomes</taxon>
    </lineage>
</organism>
<reference evidence="1" key="1">
    <citation type="journal article" date="2020" name="Nature">
        <title>Giant virus diversity and host interactions through global metagenomics.</title>
        <authorList>
            <person name="Schulz F."/>
            <person name="Roux S."/>
            <person name="Paez-Espino D."/>
            <person name="Jungbluth S."/>
            <person name="Walsh D.A."/>
            <person name="Denef V.J."/>
            <person name="McMahon K.D."/>
            <person name="Konstantinidis K.T."/>
            <person name="Eloe-Fadrosh E.A."/>
            <person name="Kyrpides N.C."/>
            <person name="Woyke T."/>
        </authorList>
    </citation>
    <scope>NUCLEOTIDE SEQUENCE</scope>
    <source>
        <strain evidence="1">GVMAG-M-3300021343-4</strain>
    </source>
</reference>
<accession>A0A6C0CMB1</accession>
<name>A0A6C0CMB1_9ZZZZ</name>
<sequence>MALIFHDLSDLNKNFNGAKTFHAFKTKPFEKEVSWMTKGKNPKKITKTVTSMHYIPEFASPEAEETVKYGTFFWKHDGSCSLARLDDNNRLELLKRYDIKPDKKTGEFRDAEDDWIICGNHPKPEAGGPVTHWPVFRPIDRKGDKHHLAAEKLAQQYIDSHPDASSLPRQFTCEIMGTKFNYKPCDPMDDHPGVLVPHNLVEVDIHSDERTYWGILSVLQTYPTCEGLVVYPANPDLPPLKIRRDVYPGLEWPAKDVEPWQTSIKVAMIPYVTTGELAWNDLPTGDKVDGAV</sequence>
<evidence type="ECO:0000313" key="1">
    <source>
        <dbReference type="EMBL" id="QHT04635.1"/>
    </source>
</evidence>
<protein>
    <submittedName>
        <fullName evidence="1">Uncharacterized protein</fullName>
    </submittedName>
</protein>
<dbReference type="AlphaFoldDB" id="A0A6C0CMB1"/>